<proteinExistence type="predicted"/>
<gene>
    <name evidence="3" type="ORF">JHE00_05905</name>
</gene>
<organism evidence="3 4">
    <name type="scientific">Prauserella cavernicola</name>
    <dbReference type="NCBI Taxonomy" id="2800127"/>
    <lineage>
        <taxon>Bacteria</taxon>
        <taxon>Bacillati</taxon>
        <taxon>Actinomycetota</taxon>
        <taxon>Actinomycetes</taxon>
        <taxon>Pseudonocardiales</taxon>
        <taxon>Pseudonocardiaceae</taxon>
        <taxon>Prauserella</taxon>
    </lineage>
</organism>
<feature type="compositionally biased region" description="Basic and acidic residues" evidence="1">
    <location>
        <begin position="129"/>
        <end position="143"/>
    </location>
</feature>
<evidence type="ECO:0008006" key="5">
    <source>
        <dbReference type="Google" id="ProtNLM"/>
    </source>
</evidence>
<reference evidence="3" key="1">
    <citation type="submission" date="2020-12" db="EMBL/GenBank/DDBJ databases">
        <title>Prauserella sp. ASG 168, a novel actinomycete isolated from cave rock.</title>
        <authorList>
            <person name="Suriyachadkun C."/>
        </authorList>
    </citation>
    <scope>NUCLEOTIDE SEQUENCE</scope>
    <source>
        <strain evidence="3">ASG 168</strain>
    </source>
</reference>
<sequence>MTQPKNRASKLALFTAAPLLIALLSGCGGGSGDDASSTGGQSGSQEPSASASFEDYQLDLAQCMRDQGIDMPDPSGGSVELKGGDSAALQQAMETCREKLGPPPAPDGGPALTDDERYEQQLESAKCFRDNGIEVPDPKRGEASEMVDAPADIIEKCTAQRTGAN</sequence>
<dbReference type="Proteomes" id="UP000635245">
    <property type="component" value="Unassembled WGS sequence"/>
</dbReference>
<feature type="signal peptide" evidence="2">
    <location>
        <begin position="1"/>
        <end position="30"/>
    </location>
</feature>
<dbReference type="EMBL" id="JAENJH010000001">
    <property type="protein sequence ID" value="MBK1783858.1"/>
    <property type="molecule type" value="Genomic_DNA"/>
</dbReference>
<feature type="region of interest" description="Disordered" evidence="1">
    <location>
        <begin position="129"/>
        <end position="148"/>
    </location>
</feature>
<keyword evidence="2" id="KW-0732">Signal</keyword>
<comment type="caution">
    <text evidence="3">The sequence shown here is derived from an EMBL/GenBank/DDBJ whole genome shotgun (WGS) entry which is preliminary data.</text>
</comment>
<name>A0A934QPV1_9PSEU</name>
<evidence type="ECO:0000256" key="1">
    <source>
        <dbReference type="SAM" id="MobiDB-lite"/>
    </source>
</evidence>
<feature type="chain" id="PRO_5039014709" description="Secreted protein" evidence="2">
    <location>
        <begin position="31"/>
        <end position="165"/>
    </location>
</feature>
<evidence type="ECO:0000313" key="4">
    <source>
        <dbReference type="Proteomes" id="UP000635245"/>
    </source>
</evidence>
<dbReference type="RefSeq" id="WP_200315462.1">
    <property type="nucleotide sequence ID" value="NZ_JAENJH010000001.1"/>
</dbReference>
<dbReference type="PROSITE" id="PS51257">
    <property type="entry name" value="PROKAR_LIPOPROTEIN"/>
    <property type="match status" value="1"/>
</dbReference>
<evidence type="ECO:0000313" key="3">
    <source>
        <dbReference type="EMBL" id="MBK1783858.1"/>
    </source>
</evidence>
<evidence type="ECO:0000256" key="2">
    <source>
        <dbReference type="SAM" id="SignalP"/>
    </source>
</evidence>
<protein>
    <recommendedName>
        <fullName evidence="5">Secreted protein</fullName>
    </recommendedName>
</protein>
<keyword evidence="4" id="KW-1185">Reference proteome</keyword>
<dbReference type="AlphaFoldDB" id="A0A934QPV1"/>
<feature type="region of interest" description="Disordered" evidence="1">
    <location>
        <begin position="28"/>
        <end position="87"/>
    </location>
</feature>
<accession>A0A934QPV1</accession>